<dbReference type="RefSeq" id="WP_079733906.1">
    <property type="nucleotide sequence ID" value="NZ_LT670848.1"/>
</dbReference>
<dbReference type="Pfam" id="PF14319">
    <property type="entry name" value="Zn_Tnp_IS91"/>
    <property type="match status" value="1"/>
</dbReference>
<dbReference type="PANTHER" id="PTHR37023:SF1">
    <property type="entry name" value="ISSOD25 TRANSPOSASE TNPA_ISSOD25"/>
    <property type="match status" value="1"/>
</dbReference>
<dbReference type="Pfam" id="PF04986">
    <property type="entry name" value="Y2_Tnp"/>
    <property type="match status" value="1"/>
</dbReference>
<accession>A0A1M7IKW2</accession>
<dbReference type="AlphaFoldDB" id="A0A1M7IKW2"/>
<dbReference type="InterPro" id="IPR007069">
    <property type="entry name" value="Transposase_32"/>
</dbReference>
<keyword evidence="4" id="KW-1185">Reference proteome</keyword>
<evidence type="ECO:0000259" key="1">
    <source>
        <dbReference type="Pfam" id="PF04986"/>
    </source>
</evidence>
<dbReference type="OrthoDB" id="9791273at2"/>
<dbReference type="STRING" id="143223.SAMN05878281_0593"/>
<dbReference type="PANTHER" id="PTHR37023">
    <property type="entry name" value="TRANSPOSASE"/>
    <property type="match status" value="1"/>
</dbReference>
<dbReference type="GO" id="GO:0003677">
    <property type="term" value="F:DNA binding"/>
    <property type="evidence" value="ECO:0007669"/>
    <property type="project" value="InterPro"/>
</dbReference>
<proteinExistence type="predicted"/>
<dbReference type="GO" id="GO:0004803">
    <property type="term" value="F:transposase activity"/>
    <property type="evidence" value="ECO:0007669"/>
    <property type="project" value="InterPro"/>
</dbReference>
<evidence type="ECO:0000259" key="2">
    <source>
        <dbReference type="Pfam" id="PF14319"/>
    </source>
</evidence>
<sequence>MRPQHKVADILEMEQLQLKSLSLTSWHYRALQAIRRCRTEAMGGHIDKCDCCHGLHISYNSCRNRHCPTCQGHKREEWIRAREDELLNVPYFHLVFTLPSEFNSYALSHGKIVYGSLFRAAWHTLQQFGANPEHLGGRMGMIAVLHTWGQNMSLHPHLHCIVPGGGLSKSGKWKKAKNDSKYLFNVKSMSQVFRAKYIAELRKSELKIPQKVYDKVFSKKWVVYAKQPFRSPKFVIEYLGRYTHKIAISNHRITDVDRKNRKVTFTAKDYRRAGKKVNLTLLGQEFIRRFALHILPKGFTRIRHYGILSSSWKKEKLPKLQAELATEKIEPVKTEQPLLHRRCPVCKKGRLHTILLFNDRGPPENWKVLLKDKKLNMSN</sequence>
<name>A0A1M7IKW2_9FLAO</name>
<dbReference type="InterPro" id="IPR026889">
    <property type="entry name" value="Zn_Tnp"/>
</dbReference>
<protein>
    <submittedName>
        <fullName evidence="3">Transposase zinc-binding domain-containing protein</fullName>
    </submittedName>
</protein>
<dbReference type="EMBL" id="LT670848">
    <property type="protein sequence ID" value="SHM41233.1"/>
    <property type="molecule type" value="Genomic_DNA"/>
</dbReference>
<organism evidence="3 4">
    <name type="scientific">Salegentibacter salegens</name>
    <dbReference type="NCBI Taxonomy" id="143223"/>
    <lineage>
        <taxon>Bacteria</taxon>
        <taxon>Pseudomonadati</taxon>
        <taxon>Bacteroidota</taxon>
        <taxon>Flavobacteriia</taxon>
        <taxon>Flavobacteriales</taxon>
        <taxon>Flavobacteriaceae</taxon>
        <taxon>Salegentibacter</taxon>
    </lineage>
</organism>
<evidence type="ECO:0000313" key="3">
    <source>
        <dbReference type="EMBL" id="SHM41233.1"/>
    </source>
</evidence>
<gene>
    <name evidence="3" type="ORF">SAMN05878281_0593</name>
</gene>
<reference evidence="4" key="1">
    <citation type="submission" date="2016-11" db="EMBL/GenBank/DDBJ databases">
        <authorList>
            <person name="Varghese N."/>
            <person name="Submissions S."/>
        </authorList>
    </citation>
    <scope>NUCLEOTIDE SEQUENCE [LARGE SCALE GENOMIC DNA]</scope>
    <source>
        <strain evidence="4">ACAM 48</strain>
    </source>
</reference>
<feature type="domain" description="Transposase zinc-binding" evidence="2">
    <location>
        <begin position="21"/>
        <end position="98"/>
    </location>
</feature>
<evidence type="ECO:0000313" key="4">
    <source>
        <dbReference type="Proteomes" id="UP000190235"/>
    </source>
</evidence>
<dbReference type="NCBIfam" id="NF033538">
    <property type="entry name" value="transpos_IS91"/>
    <property type="match status" value="1"/>
</dbReference>
<dbReference type="GO" id="GO:0006313">
    <property type="term" value="P:DNA transposition"/>
    <property type="evidence" value="ECO:0007669"/>
    <property type="project" value="InterPro"/>
</dbReference>
<dbReference type="Proteomes" id="UP000190235">
    <property type="component" value="Chromosome I"/>
</dbReference>
<dbReference type="InterPro" id="IPR054832">
    <property type="entry name" value="transpos_IS91"/>
</dbReference>
<feature type="domain" description="Transposase IS801/IS1294" evidence="1">
    <location>
        <begin position="140"/>
        <end position="312"/>
    </location>
</feature>